<reference evidence="2" key="1">
    <citation type="submission" date="2024-02" db="UniProtKB">
        <authorList>
            <consortium name="WormBaseParasite"/>
        </authorList>
    </citation>
    <scope>IDENTIFICATION</scope>
</reference>
<dbReference type="CDD" id="cd10537">
    <property type="entry name" value="SET_SETD9"/>
    <property type="match status" value="1"/>
</dbReference>
<dbReference type="Gene3D" id="2.170.270.10">
    <property type="entry name" value="SET domain"/>
    <property type="match status" value="1"/>
</dbReference>
<dbReference type="InterPro" id="IPR040415">
    <property type="entry name" value="SETD9"/>
</dbReference>
<dbReference type="PANTHER" id="PTHR33524:SF2">
    <property type="entry name" value="SET DOMAIN-CONTAINING PROTEIN 9"/>
    <property type="match status" value="1"/>
</dbReference>
<keyword evidence="1" id="KW-1185">Reference proteome</keyword>
<organism evidence="1 2">
    <name type="scientific">Mesorhabditis belari</name>
    <dbReference type="NCBI Taxonomy" id="2138241"/>
    <lineage>
        <taxon>Eukaryota</taxon>
        <taxon>Metazoa</taxon>
        <taxon>Ecdysozoa</taxon>
        <taxon>Nematoda</taxon>
        <taxon>Chromadorea</taxon>
        <taxon>Rhabditida</taxon>
        <taxon>Rhabditina</taxon>
        <taxon>Rhabditomorpha</taxon>
        <taxon>Rhabditoidea</taxon>
        <taxon>Rhabditidae</taxon>
        <taxon>Mesorhabditinae</taxon>
        <taxon>Mesorhabditis</taxon>
    </lineage>
</organism>
<dbReference type="InterPro" id="IPR046341">
    <property type="entry name" value="SET_dom_sf"/>
</dbReference>
<dbReference type="AlphaFoldDB" id="A0AAF3E9S3"/>
<dbReference type="WBParaSite" id="MBELARI_LOCUS10668">
    <property type="protein sequence ID" value="MBELARI_LOCUS10668"/>
    <property type="gene ID" value="MBELARI_LOCUS10668"/>
</dbReference>
<dbReference type="PANTHER" id="PTHR33524">
    <property type="entry name" value="C5ORF35"/>
    <property type="match status" value="1"/>
</dbReference>
<accession>A0AAF3E9S3</accession>
<protein>
    <submittedName>
        <fullName evidence="2">SET domain-containing protein</fullName>
    </submittedName>
</protein>
<evidence type="ECO:0000313" key="2">
    <source>
        <dbReference type="WBParaSite" id="MBELARI_LOCUS10668"/>
    </source>
</evidence>
<name>A0AAF3E9S3_9BILA</name>
<sequence length="255" mass="29026">MGYVRNLLHSYSHRFVPSLFARIAVTELANLPKTLELSTSELNAQLLSIFLRLAKEFPQLNFGQQRLDPDVEKDFKEVLYQELGFELERKESTIKRAGRGVFLKRGFIQAGRVVCVYPGTIYHPGDSIFLPSLGNQFVLRCKDGVFIDGNDSRLSKWVFSSCARRDLGEKTCDETWMSDRPLSFLNLGQYVNNASNTSHNVQYMDLDLQGWPFETRRFLPYVSRGDGGNLMRVVCLVSTTQIAPSQELFSAYIST</sequence>
<dbReference type="Proteomes" id="UP000887575">
    <property type="component" value="Unassembled WGS sequence"/>
</dbReference>
<evidence type="ECO:0000313" key="1">
    <source>
        <dbReference type="Proteomes" id="UP000887575"/>
    </source>
</evidence>
<proteinExistence type="predicted"/>